<dbReference type="EMBL" id="CACVBM020001318">
    <property type="protein sequence ID" value="CAA7045335.1"/>
    <property type="molecule type" value="Genomic_DNA"/>
</dbReference>
<dbReference type="Proteomes" id="UP000467841">
    <property type="component" value="Unassembled WGS sequence"/>
</dbReference>
<name>A0A6D2JN92_9BRAS</name>
<feature type="domain" description="F-box associated beta-propeller type 3" evidence="1">
    <location>
        <begin position="6"/>
        <end position="173"/>
    </location>
</feature>
<keyword evidence="3" id="KW-1185">Reference proteome</keyword>
<accession>A0A6D2JN92</accession>
<protein>
    <recommendedName>
        <fullName evidence="1">F-box associated beta-propeller type 3 domain-containing protein</fullName>
    </recommendedName>
</protein>
<evidence type="ECO:0000313" key="2">
    <source>
        <dbReference type="EMBL" id="CAA7045335.1"/>
    </source>
</evidence>
<reference evidence="2" key="1">
    <citation type="submission" date="2020-01" db="EMBL/GenBank/DDBJ databases">
        <authorList>
            <person name="Mishra B."/>
        </authorList>
    </citation>
    <scope>NUCLEOTIDE SEQUENCE [LARGE SCALE GENOMIC DNA]</scope>
</reference>
<dbReference type="AlphaFoldDB" id="A0A6D2JN92"/>
<evidence type="ECO:0000259" key="1">
    <source>
        <dbReference type="Pfam" id="PF08268"/>
    </source>
</evidence>
<dbReference type="Pfam" id="PF08268">
    <property type="entry name" value="FBA_3"/>
    <property type="match status" value="1"/>
</dbReference>
<evidence type="ECO:0000313" key="3">
    <source>
        <dbReference type="Proteomes" id="UP000467841"/>
    </source>
</evidence>
<organism evidence="2 3">
    <name type="scientific">Microthlaspi erraticum</name>
    <dbReference type="NCBI Taxonomy" id="1685480"/>
    <lineage>
        <taxon>Eukaryota</taxon>
        <taxon>Viridiplantae</taxon>
        <taxon>Streptophyta</taxon>
        <taxon>Embryophyta</taxon>
        <taxon>Tracheophyta</taxon>
        <taxon>Spermatophyta</taxon>
        <taxon>Magnoliopsida</taxon>
        <taxon>eudicotyledons</taxon>
        <taxon>Gunneridae</taxon>
        <taxon>Pentapetalae</taxon>
        <taxon>rosids</taxon>
        <taxon>malvids</taxon>
        <taxon>Brassicales</taxon>
        <taxon>Brassicaceae</taxon>
        <taxon>Coluteocarpeae</taxon>
        <taxon>Microthlaspi</taxon>
    </lineage>
</organism>
<proteinExistence type="predicted"/>
<dbReference type="InterPro" id="IPR013187">
    <property type="entry name" value="F-box-assoc_dom_typ3"/>
</dbReference>
<sequence length="183" mass="21032">MPSYTILQPICINGVLYYISIKSSTETCVIVCFDVRSESFSFLKPKGDLNGALLNGGTLVNYNGKLGCVFQSIFTEKSTSFKLWVLEDVEKEEWSDRIYLLPAVWKNVVRKAELSCVGVTRTNDIVFSSDDPAYPFYLYYLNLERNTVVRVEIQGIDTSKSMSWEYFTCLDHVEDVKLYRKCF</sequence>
<dbReference type="OrthoDB" id="1086424at2759"/>
<comment type="caution">
    <text evidence="2">The sequence shown here is derived from an EMBL/GenBank/DDBJ whole genome shotgun (WGS) entry which is preliminary data.</text>
</comment>
<gene>
    <name evidence="2" type="ORF">MERR_LOCUS32570</name>
</gene>
<dbReference type="InterPro" id="IPR017451">
    <property type="entry name" value="F-box-assoc_interact_dom"/>
</dbReference>
<dbReference type="PANTHER" id="PTHR31111">
    <property type="entry name" value="BNAA05G37150D PROTEIN-RELATED"/>
    <property type="match status" value="1"/>
</dbReference>
<dbReference type="NCBIfam" id="TIGR01640">
    <property type="entry name" value="F_box_assoc_1"/>
    <property type="match status" value="1"/>
</dbReference>
<dbReference type="PANTHER" id="PTHR31111:SF62">
    <property type="entry name" value="F-BOX DOMAIN-CONTAINING PROTEIN"/>
    <property type="match status" value="1"/>
</dbReference>